<keyword evidence="2" id="KW-0238">DNA-binding</keyword>
<dbReference type="RefSeq" id="WP_003444924.1">
    <property type="nucleotide sequence ID" value="NZ_ANZB01000006.1"/>
</dbReference>
<evidence type="ECO:0000256" key="3">
    <source>
        <dbReference type="ARBA" id="ARBA00023163"/>
    </source>
</evidence>
<name>A0A0H3J998_CLOPA</name>
<dbReference type="InterPro" id="IPR018356">
    <property type="entry name" value="Tscrpt_reg_HTH_DeoR_CS"/>
</dbReference>
<dbReference type="PATRIC" id="fig|1262449.3.peg.2071"/>
<evidence type="ECO:0000256" key="1">
    <source>
        <dbReference type="ARBA" id="ARBA00023015"/>
    </source>
</evidence>
<dbReference type="GO" id="GO:0003700">
    <property type="term" value="F:DNA-binding transcription factor activity"/>
    <property type="evidence" value="ECO:0007669"/>
    <property type="project" value="InterPro"/>
</dbReference>
<dbReference type="GO" id="GO:0003677">
    <property type="term" value="F:DNA binding"/>
    <property type="evidence" value="ECO:0007669"/>
    <property type="project" value="UniProtKB-KW"/>
</dbReference>
<proteinExistence type="predicted"/>
<keyword evidence="5" id="KW-1185">Reference proteome</keyword>
<dbReference type="NCBIfam" id="TIGR02844">
    <property type="entry name" value="spore_III_D"/>
    <property type="match status" value="1"/>
</dbReference>
<gene>
    <name evidence="4" type="primary">spoIIID2</name>
    <name evidence="4" type="ORF">CLPA_c40600</name>
</gene>
<dbReference type="Proteomes" id="UP000030905">
    <property type="component" value="Chromosome"/>
</dbReference>
<evidence type="ECO:0000256" key="2">
    <source>
        <dbReference type="ARBA" id="ARBA00023125"/>
    </source>
</evidence>
<protein>
    <submittedName>
        <fullName evidence="4">Stage III sporulation protein D</fullName>
    </submittedName>
</protein>
<dbReference type="KEGG" id="cpat:CLPA_c40600"/>
<dbReference type="InterPro" id="IPR014208">
    <property type="entry name" value="Spore_III_D"/>
</dbReference>
<dbReference type="KEGG" id="cpae:CPAST_c40600"/>
<reference evidence="4 5" key="1">
    <citation type="journal article" date="2015" name="Genome Announc.">
        <title>Complete Genome Sequence of the Nitrogen-Fixing and Solvent-Producing Clostridium pasteurianum DSM 525.</title>
        <authorList>
            <person name="Poehlein A."/>
            <person name="Grosse-Honebrink A."/>
            <person name="Zhang Y."/>
            <person name="Minton N.P."/>
            <person name="Daniel R."/>
        </authorList>
    </citation>
    <scope>NUCLEOTIDE SEQUENCE [LARGE SCALE GENOMIC DNA]</scope>
    <source>
        <strain evidence="5">DSM 525 / ATCC 6013</strain>
    </source>
</reference>
<dbReference type="PROSITE" id="PS00894">
    <property type="entry name" value="HTH_DEOR_1"/>
    <property type="match status" value="1"/>
</dbReference>
<evidence type="ECO:0000313" key="5">
    <source>
        <dbReference type="Proteomes" id="UP000030905"/>
    </source>
</evidence>
<evidence type="ECO:0000313" key="4">
    <source>
        <dbReference type="EMBL" id="AJA54077.1"/>
    </source>
</evidence>
<dbReference type="GeneID" id="93076131"/>
<keyword evidence="1" id="KW-0805">Transcription regulation</keyword>
<organism evidence="4 5">
    <name type="scientific">Clostridium pasteurianum DSM 525 = ATCC 6013</name>
    <dbReference type="NCBI Taxonomy" id="1262449"/>
    <lineage>
        <taxon>Bacteria</taxon>
        <taxon>Bacillati</taxon>
        <taxon>Bacillota</taxon>
        <taxon>Clostridia</taxon>
        <taxon>Eubacteriales</taxon>
        <taxon>Clostridiaceae</taxon>
        <taxon>Clostridium</taxon>
    </lineage>
</organism>
<sequence>MINENYADHIRSRALEVAEYMLKSKSTIREAAKKFFISKSTVHNDLVKRLPVINPKIAAEVHEILAINKAERHIRGGLRTKEKYNAMH</sequence>
<dbReference type="EMBL" id="CP009268">
    <property type="protein sequence ID" value="AJA54077.1"/>
    <property type="molecule type" value="Genomic_DNA"/>
</dbReference>
<dbReference type="AlphaFoldDB" id="A0A0H3J998"/>
<dbReference type="eggNOG" id="COG1609">
    <property type="taxonomic scope" value="Bacteria"/>
</dbReference>
<keyword evidence="3" id="KW-0804">Transcription</keyword>
<dbReference type="Pfam" id="PF12116">
    <property type="entry name" value="SpoIIID"/>
    <property type="match status" value="1"/>
</dbReference>
<accession>A0A0H3J998</accession>